<accession>A0A2M9DGA2</accession>
<evidence type="ECO:0000313" key="2">
    <source>
        <dbReference type="Proteomes" id="UP000187266"/>
    </source>
</evidence>
<sequence>MNPPKPRITKPRLVWRWTRGKWVPRHRVTWTEAGKQRSKEITLDWKGDPKELDRLYWLAQGGKHEAQKTRERYSWRACIEAWRVDPQSAKLALSTRKQYRRVMDVIMEKNGDKDMRRTTRQAVKAALAKWSDMPRKASRYAQTISLLWNFAARELDWPMGPNPAAGLGAHRAANPYKPWPAWMIAKLGTAPESVRVAANLIRYTGQRPTAAITMRRDQIDGDWMTVVDEKGGQELEVYCPAPLRSFATGLTPRGAHFIPRNLTQPVGYDAVERAFRAWRKSLGDKALPYSLHGLRKLAIIELAEAGASDAEIQAVTGQSAPIVAYYRVKASRRRLSKAAQERRT</sequence>
<dbReference type="GO" id="GO:0006310">
    <property type="term" value="P:DNA recombination"/>
    <property type="evidence" value="ECO:0007669"/>
    <property type="project" value="InterPro"/>
</dbReference>
<dbReference type="Pfam" id="PF00589">
    <property type="entry name" value="Phage_integrase"/>
    <property type="match status" value="1"/>
</dbReference>
<protein>
    <submittedName>
        <fullName evidence="1">Uncharacterized protein</fullName>
    </submittedName>
</protein>
<keyword evidence="2" id="KW-1185">Reference proteome</keyword>
<proteinExistence type="predicted"/>
<dbReference type="SUPFAM" id="SSF56349">
    <property type="entry name" value="DNA breaking-rejoining enzymes"/>
    <property type="match status" value="1"/>
</dbReference>
<accession>A0A1U7DFN3</accession>
<dbReference type="EMBL" id="CP019124">
    <property type="protein sequence ID" value="APX88688.1"/>
    <property type="molecule type" value="Genomic_DNA"/>
</dbReference>
<dbReference type="InterPro" id="IPR013762">
    <property type="entry name" value="Integrase-like_cat_sf"/>
</dbReference>
<reference evidence="1 2" key="1">
    <citation type="submission" date="2017-01" db="EMBL/GenBank/DDBJ databases">
        <title>Genomic analysis of Xuhuaishuia manganoxidans DY6-4.</title>
        <authorList>
            <person name="Wang X."/>
        </authorList>
    </citation>
    <scope>NUCLEOTIDE SEQUENCE [LARGE SCALE GENOMIC DNA]</scope>
    <source>
        <strain evidence="1 2">DY6-4</strain>
    </source>
</reference>
<dbReference type="GO" id="GO:0003677">
    <property type="term" value="F:DNA binding"/>
    <property type="evidence" value="ECO:0007669"/>
    <property type="project" value="InterPro"/>
</dbReference>
<dbReference type="PROSITE" id="PS51898">
    <property type="entry name" value="TYR_RECOMBINASE"/>
    <property type="match status" value="1"/>
</dbReference>
<dbReference type="Proteomes" id="UP000187266">
    <property type="component" value="Chromosome"/>
</dbReference>
<dbReference type="AlphaFoldDB" id="A0A1U7DFN3"/>
<organism evidence="1 2">
    <name type="scientific">Brevirhabdus pacifica</name>
    <dbReference type="NCBI Taxonomy" id="1267768"/>
    <lineage>
        <taxon>Bacteria</taxon>
        <taxon>Pseudomonadati</taxon>
        <taxon>Pseudomonadota</taxon>
        <taxon>Alphaproteobacteria</taxon>
        <taxon>Rhodobacterales</taxon>
        <taxon>Paracoccaceae</taxon>
        <taxon>Brevirhabdus</taxon>
    </lineage>
</organism>
<dbReference type="RefSeq" id="WP_076978712.1">
    <property type="nucleotide sequence ID" value="NZ_PGFI01000011.1"/>
</dbReference>
<dbReference type="STRING" id="1267768.BV394_02190"/>
<dbReference type="Gene3D" id="1.10.443.10">
    <property type="entry name" value="Intergrase catalytic core"/>
    <property type="match status" value="1"/>
</dbReference>
<dbReference type="OrthoDB" id="7510934at2"/>
<dbReference type="InterPro" id="IPR002104">
    <property type="entry name" value="Integrase_catalytic"/>
</dbReference>
<dbReference type="GO" id="GO:0015074">
    <property type="term" value="P:DNA integration"/>
    <property type="evidence" value="ECO:0007669"/>
    <property type="project" value="InterPro"/>
</dbReference>
<dbReference type="InterPro" id="IPR011010">
    <property type="entry name" value="DNA_brk_join_enz"/>
</dbReference>
<evidence type="ECO:0000313" key="1">
    <source>
        <dbReference type="EMBL" id="APX88688.1"/>
    </source>
</evidence>
<name>A0A1U7DFN3_9RHOB</name>
<gene>
    <name evidence="1" type="ORF">BV394_02190</name>
</gene>